<evidence type="ECO:0000256" key="1">
    <source>
        <dbReference type="ARBA" id="ARBA00023015"/>
    </source>
</evidence>
<dbReference type="PANTHER" id="PTHR33154:SF36">
    <property type="entry name" value="TRANSCRIPTIONAL REGULATOR"/>
    <property type="match status" value="1"/>
</dbReference>
<dbReference type="PATRIC" id="fig|1006006.8.peg.1162"/>
<dbReference type="Pfam" id="PF01022">
    <property type="entry name" value="HTH_5"/>
    <property type="match status" value="1"/>
</dbReference>
<evidence type="ECO:0000256" key="2">
    <source>
        <dbReference type="ARBA" id="ARBA00023125"/>
    </source>
</evidence>
<reference evidence="5 6" key="1">
    <citation type="journal article" date="2011" name="J. Bacteriol.">
        <title>Complete genome sequence of Metallosphaera cuprina, a metal sulfide-oxidizing archaeon from a hot spring.</title>
        <authorList>
            <person name="Liu L.J."/>
            <person name="You X.Y."/>
            <person name="Zheng H."/>
            <person name="Wang S."/>
            <person name="Jiang C.Y."/>
            <person name="Liu S.J."/>
        </authorList>
    </citation>
    <scope>NUCLEOTIDE SEQUENCE [LARGE SCALE GENOMIC DNA]</scope>
    <source>
        <strain evidence="5 6">Ar-4</strain>
    </source>
</reference>
<evidence type="ECO:0000313" key="5">
    <source>
        <dbReference type="EMBL" id="AEB95271.1"/>
    </source>
</evidence>
<dbReference type="NCBIfam" id="NF033788">
    <property type="entry name" value="HTH_metalloreg"/>
    <property type="match status" value="1"/>
</dbReference>
<dbReference type="SMART" id="SM00418">
    <property type="entry name" value="HTH_ARSR"/>
    <property type="match status" value="1"/>
</dbReference>
<evidence type="ECO:0000313" key="6">
    <source>
        <dbReference type="Proteomes" id="UP000007812"/>
    </source>
</evidence>
<dbReference type="Gene3D" id="1.10.10.10">
    <property type="entry name" value="Winged helix-like DNA-binding domain superfamily/Winged helix DNA-binding domain"/>
    <property type="match status" value="1"/>
</dbReference>
<sequence>MENKPLILELESLFSALSDYTRLEIVLLLLEREASVQEISLSLNKSQSLISHHLACLRNCGVVEVKKRGKNSIYSVTNDVKAILDQAISHVSKHSKQILACDIVKEDIKEREERDLMRSL</sequence>
<dbReference type="GeneID" id="10493357"/>
<dbReference type="InterPro" id="IPR036390">
    <property type="entry name" value="WH_DNA-bd_sf"/>
</dbReference>
<keyword evidence="6" id="KW-1185">Reference proteome</keyword>
<dbReference type="InterPro" id="IPR011991">
    <property type="entry name" value="ArsR-like_HTH"/>
</dbReference>
<keyword evidence="3" id="KW-0804">Transcription</keyword>
<dbReference type="PRINTS" id="PR00778">
    <property type="entry name" value="HTHARSR"/>
</dbReference>
<feature type="domain" description="HTH arsR-type" evidence="4">
    <location>
        <begin position="2"/>
        <end position="95"/>
    </location>
</feature>
<dbReference type="KEGG" id="mcn:Mcup_1166"/>
<protein>
    <submittedName>
        <fullName evidence="5">ArsR family transcriptional regulator</fullName>
    </submittedName>
</protein>
<dbReference type="PANTHER" id="PTHR33154">
    <property type="entry name" value="TRANSCRIPTIONAL REGULATOR, ARSR FAMILY"/>
    <property type="match status" value="1"/>
</dbReference>
<dbReference type="GO" id="GO:0003677">
    <property type="term" value="F:DNA binding"/>
    <property type="evidence" value="ECO:0007669"/>
    <property type="project" value="UniProtKB-KW"/>
</dbReference>
<dbReference type="InterPro" id="IPR036388">
    <property type="entry name" value="WH-like_DNA-bd_sf"/>
</dbReference>
<dbReference type="InterPro" id="IPR001845">
    <property type="entry name" value="HTH_ArsR_DNA-bd_dom"/>
</dbReference>
<dbReference type="CDD" id="cd00090">
    <property type="entry name" value="HTH_ARSR"/>
    <property type="match status" value="1"/>
</dbReference>
<dbReference type="AlphaFoldDB" id="F4G373"/>
<evidence type="ECO:0000259" key="4">
    <source>
        <dbReference type="PROSITE" id="PS50987"/>
    </source>
</evidence>
<dbReference type="SUPFAM" id="SSF46785">
    <property type="entry name" value="Winged helix' DNA-binding domain"/>
    <property type="match status" value="1"/>
</dbReference>
<organism evidence="5 6">
    <name type="scientific">Metallosphaera cuprina (strain Ar-4)</name>
    <dbReference type="NCBI Taxonomy" id="1006006"/>
    <lineage>
        <taxon>Archaea</taxon>
        <taxon>Thermoproteota</taxon>
        <taxon>Thermoprotei</taxon>
        <taxon>Sulfolobales</taxon>
        <taxon>Sulfolobaceae</taxon>
        <taxon>Metallosphaera</taxon>
    </lineage>
</organism>
<keyword evidence="1" id="KW-0805">Transcription regulation</keyword>
<dbReference type="PROSITE" id="PS50987">
    <property type="entry name" value="HTH_ARSR_2"/>
    <property type="match status" value="1"/>
</dbReference>
<proteinExistence type="predicted"/>
<accession>F4G373</accession>
<dbReference type="InterPro" id="IPR051081">
    <property type="entry name" value="HTH_MetalResp_TranReg"/>
</dbReference>
<dbReference type="EMBL" id="CP002656">
    <property type="protein sequence ID" value="AEB95271.1"/>
    <property type="molecule type" value="Genomic_DNA"/>
</dbReference>
<dbReference type="RefSeq" id="WP_013737769.1">
    <property type="nucleotide sequence ID" value="NC_015435.1"/>
</dbReference>
<keyword evidence="2" id="KW-0238">DNA-binding</keyword>
<gene>
    <name evidence="5" type="ordered locus">Mcup_1166</name>
</gene>
<dbReference type="Proteomes" id="UP000007812">
    <property type="component" value="Chromosome"/>
</dbReference>
<dbReference type="eggNOG" id="arCOG01681">
    <property type="taxonomic scope" value="Archaea"/>
</dbReference>
<dbReference type="HOGENOM" id="CLU_097806_5_3_2"/>
<name>F4G373_METCR</name>
<dbReference type="STRING" id="1006006.Mcup_1166"/>
<dbReference type="GO" id="GO:0003700">
    <property type="term" value="F:DNA-binding transcription factor activity"/>
    <property type="evidence" value="ECO:0007669"/>
    <property type="project" value="InterPro"/>
</dbReference>
<dbReference type="OrthoDB" id="57427at2157"/>
<evidence type="ECO:0000256" key="3">
    <source>
        <dbReference type="ARBA" id="ARBA00023163"/>
    </source>
</evidence>